<keyword evidence="1" id="KW-1133">Transmembrane helix</keyword>
<accession>A0A1J5Q7P3</accession>
<keyword evidence="1" id="KW-0812">Transmembrane</keyword>
<comment type="caution">
    <text evidence="2">The sequence shown here is derived from an EMBL/GenBank/DDBJ whole genome shotgun (WGS) entry which is preliminary data.</text>
</comment>
<feature type="transmembrane region" description="Helical" evidence="1">
    <location>
        <begin position="12"/>
        <end position="30"/>
    </location>
</feature>
<feature type="transmembrane region" description="Helical" evidence="1">
    <location>
        <begin position="65"/>
        <end position="88"/>
    </location>
</feature>
<reference evidence="2" key="1">
    <citation type="submission" date="2016-10" db="EMBL/GenBank/DDBJ databases">
        <title>Sequence of Gallionella enrichment culture.</title>
        <authorList>
            <person name="Poehlein A."/>
            <person name="Muehling M."/>
            <person name="Daniel R."/>
        </authorList>
    </citation>
    <scope>NUCLEOTIDE SEQUENCE</scope>
</reference>
<evidence type="ECO:0000256" key="1">
    <source>
        <dbReference type="SAM" id="Phobius"/>
    </source>
</evidence>
<dbReference type="EMBL" id="MLJW01001177">
    <property type="protein sequence ID" value="OIQ79662.1"/>
    <property type="molecule type" value="Genomic_DNA"/>
</dbReference>
<sequence>MPRIPPRCWPRLGFYGGLLSLAALIGGHLAAATIQFAVVAFVLDALAESLWWVNRFTPRTTPSPATTAAGTALLAALAAGFLAFHLAASGGSAAALQSALMVSMVALRHPLAQLEHNRRVAEERAAQDRNASSR</sequence>
<name>A0A1J5Q7P3_9ZZZZ</name>
<gene>
    <name evidence="2" type="ORF">GALL_385900</name>
</gene>
<proteinExistence type="predicted"/>
<organism evidence="2">
    <name type="scientific">mine drainage metagenome</name>
    <dbReference type="NCBI Taxonomy" id="410659"/>
    <lineage>
        <taxon>unclassified sequences</taxon>
        <taxon>metagenomes</taxon>
        <taxon>ecological metagenomes</taxon>
    </lineage>
</organism>
<evidence type="ECO:0000313" key="2">
    <source>
        <dbReference type="EMBL" id="OIQ79662.1"/>
    </source>
</evidence>
<dbReference type="AlphaFoldDB" id="A0A1J5Q7P3"/>
<protein>
    <submittedName>
        <fullName evidence="2">Uncharacterized protein</fullName>
    </submittedName>
</protein>
<keyword evidence="1" id="KW-0472">Membrane</keyword>